<keyword evidence="2" id="KW-1185">Reference proteome</keyword>
<reference evidence="1" key="1">
    <citation type="journal article" date="2020" name="New Phytol.">
        <title>Comparative genomics reveals dynamic genome evolution in host specialist ectomycorrhizal fungi.</title>
        <authorList>
            <person name="Lofgren L.A."/>
            <person name="Nguyen N.H."/>
            <person name="Vilgalys R."/>
            <person name="Ruytinx J."/>
            <person name="Liao H.L."/>
            <person name="Branco S."/>
            <person name="Kuo A."/>
            <person name="LaButti K."/>
            <person name="Lipzen A."/>
            <person name="Andreopoulos W."/>
            <person name="Pangilinan J."/>
            <person name="Riley R."/>
            <person name="Hundley H."/>
            <person name="Na H."/>
            <person name="Barry K."/>
            <person name="Grigoriev I.V."/>
            <person name="Stajich J.E."/>
            <person name="Kennedy P.G."/>
        </authorList>
    </citation>
    <scope>NUCLEOTIDE SEQUENCE</scope>
    <source>
        <strain evidence="1">DOB743</strain>
    </source>
</reference>
<comment type="caution">
    <text evidence="1">The sequence shown here is derived from an EMBL/GenBank/DDBJ whole genome shotgun (WGS) entry which is preliminary data.</text>
</comment>
<name>A0A9P7A1A1_9AGAM</name>
<dbReference type="OrthoDB" id="10329593at2759"/>
<dbReference type="Proteomes" id="UP000714275">
    <property type="component" value="Unassembled WGS sequence"/>
</dbReference>
<evidence type="ECO:0000313" key="1">
    <source>
        <dbReference type="EMBL" id="KAG1780655.1"/>
    </source>
</evidence>
<dbReference type="EMBL" id="JABBWD010000008">
    <property type="protein sequence ID" value="KAG1780655.1"/>
    <property type="molecule type" value="Genomic_DNA"/>
</dbReference>
<protein>
    <submittedName>
        <fullName evidence="1">Uncharacterized protein</fullName>
    </submittedName>
</protein>
<organism evidence="1 2">
    <name type="scientific">Suillus placidus</name>
    <dbReference type="NCBI Taxonomy" id="48579"/>
    <lineage>
        <taxon>Eukaryota</taxon>
        <taxon>Fungi</taxon>
        <taxon>Dikarya</taxon>
        <taxon>Basidiomycota</taxon>
        <taxon>Agaricomycotina</taxon>
        <taxon>Agaricomycetes</taxon>
        <taxon>Agaricomycetidae</taxon>
        <taxon>Boletales</taxon>
        <taxon>Suillineae</taxon>
        <taxon>Suillaceae</taxon>
        <taxon>Suillus</taxon>
    </lineage>
</organism>
<gene>
    <name evidence="1" type="ORF">EV702DRAFT_732535</name>
</gene>
<evidence type="ECO:0000313" key="2">
    <source>
        <dbReference type="Proteomes" id="UP000714275"/>
    </source>
</evidence>
<dbReference type="AlphaFoldDB" id="A0A9P7A1A1"/>
<accession>A0A9P7A1A1</accession>
<sequence length="82" mass="9237">MIGLIIFPSFGAHIPCSSSSFDCSYLLLLSSLVLFHIIHTFNLPHAHVICTILSTHHALHQRPGYFFLYCHFNLATLSAFFS</sequence>
<proteinExistence type="predicted"/>